<dbReference type="SUPFAM" id="SSF89155">
    <property type="entry name" value="TorD-like"/>
    <property type="match status" value="1"/>
</dbReference>
<dbReference type="RefSeq" id="WP_075709131.1">
    <property type="nucleotide sequence ID" value="NZ_MJMJ01000023.1"/>
</dbReference>
<sequence>MQELKAFNEKRAEIYWWFSSLFARELTETELAQYQSPEIRGFLAGLGENPTLKPAVDRLVDALNRQMDREDGQLELAADFCDLFLKSDKESALPYASMYVGKTGLLHDEPANQMQDLLTQHGVAVNQDLNEPADHIAIELDLLGNMIIRSNELEQERHLNDALIEQEAFIRQHILNWVPKFTAKSQTLDAFGFYSSVASLLVAFLELDCAYLVGEEE</sequence>
<dbReference type="Pfam" id="PF02613">
    <property type="entry name" value="Nitrate_red_del"/>
    <property type="match status" value="1"/>
</dbReference>
<organism evidence="4 5">
    <name type="scientific">Vibrio panuliri</name>
    <dbReference type="NCBI Taxonomy" id="1381081"/>
    <lineage>
        <taxon>Bacteria</taxon>
        <taxon>Pseudomonadati</taxon>
        <taxon>Pseudomonadota</taxon>
        <taxon>Gammaproteobacteria</taxon>
        <taxon>Vibrionales</taxon>
        <taxon>Vibrionaceae</taxon>
        <taxon>Vibrio</taxon>
    </lineage>
</organism>
<protein>
    <recommendedName>
        <fullName evidence="3">Chaperone protein TorD</fullName>
    </recommendedName>
</protein>
<dbReference type="InterPro" id="IPR036411">
    <property type="entry name" value="TorD-like_sf"/>
</dbReference>
<dbReference type="InterPro" id="IPR036386">
    <property type="entry name" value="HscB_C_sf"/>
</dbReference>
<dbReference type="InterPro" id="IPR023069">
    <property type="entry name" value="Chaperone_TorD"/>
</dbReference>
<dbReference type="PANTHER" id="PTHR34227:SF11">
    <property type="entry name" value="CHAPERONE PROTEIN TORD"/>
    <property type="match status" value="1"/>
</dbReference>
<dbReference type="STRING" id="1381081.BIY22_07210"/>
<name>A0A1Q9HE21_9VIBR</name>
<keyword evidence="1 3" id="KW-0963">Cytoplasm</keyword>
<dbReference type="Gene3D" id="1.20.120.1820">
    <property type="match status" value="1"/>
</dbReference>
<comment type="caution">
    <text evidence="4">The sequence shown here is derived from an EMBL/GenBank/DDBJ whole genome shotgun (WGS) entry which is preliminary data.</text>
</comment>
<evidence type="ECO:0000313" key="4">
    <source>
        <dbReference type="EMBL" id="OLQ87959.1"/>
    </source>
</evidence>
<comment type="subcellular location">
    <subcellularLocation>
        <location evidence="3">Cytoplasm</location>
    </subcellularLocation>
</comment>
<dbReference type="Gene3D" id="1.20.1280.20">
    <property type="entry name" value="HscB, C-terminal domain"/>
    <property type="match status" value="1"/>
</dbReference>
<dbReference type="Proteomes" id="UP000186313">
    <property type="component" value="Unassembled WGS sequence"/>
</dbReference>
<dbReference type="NCBIfam" id="NF003442">
    <property type="entry name" value="PRK04976.1"/>
    <property type="match status" value="1"/>
</dbReference>
<dbReference type="AlphaFoldDB" id="A0A1Q9HE21"/>
<keyword evidence="2 3" id="KW-0143">Chaperone</keyword>
<dbReference type="HAMAP" id="MF_01150">
    <property type="entry name" value="TorD"/>
    <property type="match status" value="1"/>
</dbReference>
<evidence type="ECO:0000256" key="3">
    <source>
        <dbReference type="HAMAP-Rule" id="MF_01150"/>
    </source>
</evidence>
<accession>A0A1Q9HE21</accession>
<reference evidence="4 5" key="1">
    <citation type="submission" date="2016-09" db="EMBL/GenBank/DDBJ databases">
        <title>Genomic Taxonomy of the Vibrionaceae.</title>
        <authorList>
            <person name="Gonzalez-Castillo A."/>
            <person name="Gomez-Gil B."/>
            <person name="Enciso-Ibarra K."/>
        </authorList>
    </citation>
    <scope>NUCLEOTIDE SEQUENCE [LARGE SCALE GENOMIC DNA]</scope>
    <source>
        <strain evidence="4 5">CAIM 703</strain>
    </source>
</reference>
<evidence type="ECO:0000256" key="1">
    <source>
        <dbReference type="ARBA" id="ARBA00022490"/>
    </source>
</evidence>
<dbReference type="InterPro" id="IPR050289">
    <property type="entry name" value="TorD/DmsD_chaperones"/>
</dbReference>
<dbReference type="GO" id="GO:0006457">
    <property type="term" value="P:protein folding"/>
    <property type="evidence" value="ECO:0007669"/>
    <property type="project" value="UniProtKB-UniRule"/>
</dbReference>
<evidence type="ECO:0000256" key="2">
    <source>
        <dbReference type="ARBA" id="ARBA00023186"/>
    </source>
</evidence>
<dbReference type="InterPro" id="IPR020945">
    <property type="entry name" value="DMSO/NO3_reduct_chaperone"/>
</dbReference>
<proteinExistence type="inferred from homology"/>
<dbReference type="PANTHER" id="PTHR34227">
    <property type="entry name" value="CHAPERONE PROTEIN YCDY"/>
    <property type="match status" value="1"/>
</dbReference>
<dbReference type="GO" id="GO:0051259">
    <property type="term" value="P:protein complex oligomerization"/>
    <property type="evidence" value="ECO:0007669"/>
    <property type="project" value="InterPro"/>
</dbReference>
<gene>
    <name evidence="3" type="primary">torD</name>
    <name evidence="4" type="ORF">BIY22_07210</name>
</gene>
<evidence type="ECO:0000313" key="5">
    <source>
        <dbReference type="Proteomes" id="UP000186313"/>
    </source>
</evidence>
<dbReference type="OrthoDB" id="7849731at2"/>
<comment type="similarity">
    <text evidence="3">Belongs to the TorD/DmsD family. TorD subfamily.</text>
</comment>
<dbReference type="EMBL" id="MJMJ01000023">
    <property type="protein sequence ID" value="OLQ87959.1"/>
    <property type="molecule type" value="Genomic_DNA"/>
</dbReference>
<comment type="function">
    <text evidence="3">Involved in the biogenesis of TorA. Acts on TorA before the insertion of the molybdenum cofactor and, as a result, probably favors a conformation of the apoenzyme that is competent for acquiring the cofactor.</text>
</comment>
<dbReference type="GO" id="GO:0005737">
    <property type="term" value="C:cytoplasm"/>
    <property type="evidence" value="ECO:0007669"/>
    <property type="project" value="UniProtKB-SubCell"/>
</dbReference>